<dbReference type="InterPro" id="IPR043744">
    <property type="entry name" value="DUF5689"/>
</dbReference>
<evidence type="ECO:0000313" key="2">
    <source>
        <dbReference type="EMBL" id="BBL05192.1"/>
    </source>
</evidence>
<proteinExistence type="predicted"/>
<dbReference type="KEGG" id="acou:A5CBH24_25050"/>
<organism evidence="2 3">
    <name type="scientific">Alistipes communis</name>
    <dbReference type="NCBI Taxonomy" id="2585118"/>
    <lineage>
        <taxon>Bacteria</taxon>
        <taxon>Pseudomonadati</taxon>
        <taxon>Bacteroidota</taxon>
        <taxon>Bacteroidia</taxon>
        <taxon>Bacteroidales</taxon>
        <taxon>Rikenellaceae</taxon>
        <taxon>Alistipes</taxon>
    </lineage>
</organism>
<feature type="domain" description="DUF5689" evidence="1">
    <location>
        <begin position="35"/>
        <end position="255"/>
    </location>
</feature>
<dbReference type="PROSITE" id="PS51257">
    <property type="entry name" value="PROKAR_LIPOPROTEIN"/>
    <property type="match status" value="1"/>
</dbReference>
<sequence>MKRPVVIALLALCGLSCGCRDRFDVPDTPADAPAANITIASLHAFLHAETVVVREELTVGGTVVSSDEAGNFYRTLVLDDGTGGAELRIAEYNLYTICPPGCRLTVSLRGCALGERNGVLQIGLPPDAYSPYPTGYISSRVLLERLLHPTGERQEPLATPCEIARLGTASCGRLVRIDALRFRPDAEQAVPQTWEGYRLFEDAAGRTIAVYTSAYARFADREIPAGECSLTGVLEYGTAGSYGKQFILQMRDENDCTH</sequence>
<accession>A0A4Y1WWI5</accession>
<dbReference type="OrthoDB" id="1492759at2"/>
<dbReference type="AlphaFoldDB" id="A0A4Y1WWI5"/>
<evidence type="ECO:0000259" key="1">
    <source>
        <dbReference type="Pfam" id="PF18942"/>
    </source>
</evidence>
<keyword evidence="3" id="KW-1185">Reference proteome</keyword>
<gene>
    <name evidence="2" type="ORF">A5CBH24_25050</name>
</gene>
<dbReference type="Pfam" id="PF18942">
    <property type="entry name" value="DUF5689"/>
    <property type="match status" value="1"/>
</dbReference>
<name>A0A4Y1WWI5_9BACT</name>
<dbReference type="Proteomes" id="UP000318946">
    <property type="component" value="Chromosome"/>
</dbReference>
<reference evidence="3" key="1">
    <citation type="submission" date="2019-06" db="EMBL/GenBank/DDBJ databases">
        <title>Alistipes onderdonkii subsp. vulgaris subsp. nov., Alistipes dispar sp. nov. and Alistipes communis sp. nov., isolated from human faeces, and creation of Alistipes onderdonkii subsp. onderdonkii subsp. nov.</title>
        <authorList>
            <person name="Sakamoto M."/>
            <person name="Ikeyama N."/>
            <person name="Ogata Y."/>
            <person name="Suda W."/>
            <person name="Iino T."/>
            <person name="Hattori M."/>
            <person name="Ohkuma M."/>
        </authorList>
    </citation>
    <scope>NUCLEOTIDE SEQUENCE [LARGE SCALE GENOMIC DNA]</scope>
    <source>
        <strain evidence="3">5CBH24</strain>
    </source>
</reference>
<dbReference type="GeneID" id="78343219"/>
<dbReference type="RefSeq" id="WP_141413405.1">
    <property type="nucleotide sequence ID" value="NZ_AP019735.1"/>
</dbReference>
<protein>
    <recommendedName>
        <fullName evidence="1">DUF5689 domain-containing protein</fullName>
    </recommendedName>
</protein>
<dbReference type="EMBL" id="AP019735">
    <property type="protein sequence ID" value="BBL05192.1"/>
    <property type="molecule type" value="Genomic_DNA"/>
</dbReference>
<evidence type="ECO:0000313" key="3">
    <source>
        <dbReference type="Proteomes" id="UP000318946"/>
    </source>
</evidence>